<dbReference type="EMBL" id="DTPI01000032">
    <property type="protein sequence ID" value="HGE66738.1"/>
    <property type="molecule type" value="Genomic_DNA"/>
</dbReference>
<feature type="domain" description="Calcineurin-like phosphoesterase" evidence="2">
    <location>
        <begin position="1"/>
        <end position="151"/>
    </location>
</feature>
<dbReference type="SUPFAM" id="SSF56300">
    <property type="entry name" value="Metallo-dependent phosphatases"/>
    <property type="match status" value="1"/>
</dbReference>
<dbReference type="PANTHER" id="PTHR11124">
    <property type="entry name" value="VACUOLAR SORTING PROTEIN VPS29"/>
    <property type="match status" value="1"/>
</dbReference>
<dbReference type="EMBL" id="DRUC01000015">
    <property type="protein sequence ID" value="HHF47804.1"/>
    <property type="molecule type" value="Genomic_DNA"/>
</dbReference>
<evidence type="ECO:0000313" key="3">
    <source>
        <dbReference type="EMBL" id="HGE66738.1"/>
    </source>
</evidence>
<dbReference type="EC" id="3.1.4.-" evidence="1"/>
<reference evidence="4" key="1">
    <citation type="journal article" date="2020" name="mSystems">
        <title>Genome- and Community-Level Interaction Insights into Carbon Utilization and Element Cycling Functions of Hydrothermarchaeota in Hydrothermal Sediment.</title>
        <authorList>
            <person name="Zhou Z."/>
            <person name="Liu Y."/>
            <person name="Xu W."/>
            <person name="Pan J."/>
            <person name="Luo Z.H."/>
            <person name="Li M."/>
        </authorList>
    </citation>
    <scope>NUCLEOTIDE SEQUENCE [LARGE SCALE GENOMIC DNA]</scope>
    <source>
        <strain evidence="5">SpSt-10</strain>
        <strain evidence="4">SpSt-62</strain>
        <strain evidence="3">SpSt-97</strain>
    </source>
</reference>
<evidence type="ECO:0000256" key="1">
    <source>
        <dbReference type="RuleBase" id="RU362039"/>
    </source>
</evidence>
<comment type="caution">
    <text evidence="4">The sequence shown here is derived from an EMBL/GenBank/DDBJ whole genome shotgun (WGS) entry which is preliminary data.</text>
</comment>
<sequence length="175" mass="19408">MKIVVLSDTHIPERASKIPDEIIHFLKNCDLIVHAGDLTDELVLNQLKSFGNLIAVKGNMDYLDLPRQRLFDAEGIRFGVYHGHGIYPRGDRKRLVEIALNLGVDVLLTGHTHRSDVYNGDALILNPGSATGAWGGGGGTGIPSFMVLDVKGNVITVDLYEIREKLIFRRFKFDV</sequence>
<dbReference type="EMBL" id="DTAK01000012">
    <property type="protein sequence ID" value="HGU59002.1"/>
    <property type="molecule type" value="Genomic_DNA"/>
</dbReference>
<dbReference type="InterPro" id="IPR000979">
    <property type="entry name" value="Phosphodiesterase_MJ0936/Vps29"/>
</dbReference>
<accession>A0A7C4WJM3</accession>
<dbReference type="InterPro" id="IPR029052">
    <property type="entry name" value="Metallo-depent_PP-like"/>
</dbReference>
<evidence type="ECO:0000313" key="4">
    <source>
        <dbReference type="EMBL" id="HGU59002.1"/>
    </source>
</evidence>
<evidence type="ECO:0000259" key="2">
    <source>
        <dbReference type="Pfam" id="PF12850"/>
    </source>
</evidence>
<comment type="cofactor">
    <cofactor evidence="1">
        <name>a divalent metal cation</name>
        <dbReference type="ChEBI" id="CHEBI:60240"/>
    </cofactor>
</comment>
<organism evidence="4">
    <name type="scientific">Geoglobus ahangari</name>
    <dbReference type="NCBI Taxonomy" id="113653"/>
    <lineage>
        <taxon>Archaea</taxon>
        <taxon>Methanobacteriati</taxon>
        <taxon>Methanobacteriota</taxon>
        <taxon>Archaeoglobi</taxon>
        <taxon>Archaeoglobales</taxon>
        <taxon>Archaeoglobaceae</taxon>
        <taxon>Geoglobus</taxon>
    </lineage>
</organism>
<gene>
    <name evidence="5" type="ORF">ENL48_00910</name>
    <name evidence="4" type="ORF">ENT89_02140</name>
    <name evidence="3" type="ORF">ENX77_06460</name>
</gene>
<keyword evidence="1" id="KW-0479">Metal-binding</keyword>
<dbReference type="InterPro" id="IPR024654">
    <property type="entry name" value="Calcineurin-like_PHP_lpxH"/>
</dbReference>
<dbReference type="GO" id="GO:0016787">
    <property type="term" value="F:hydrolase activity"/>
    <property type="evidence" value="ECO:0007669"/>
    <property type="project" value="UniProtKB-UniRule"/>
</dbReference>
<name>A0A7C4WJM3_9EURY</name>
<evidence type="ECO:0000313" key="5">
    <source>
        <dbReference type="EMBL" id="HHF47804.1"/>
    </source>
</evidence>
<protein>
    <recommendedName>
        <fullName evidence="1">Phosphoesterase</fullName>
        <ecNumber evidence="1">3.1.4.-</ecNumber>
    </recommendedName>
</protein>
<proteinExistence type="inferred from homology"/>
<dbReference type="Pfam" id="PF12850">
    <property type="entry name" value="Metallophos_2"/>
    <property type="match status" value="1"/>
</dbReference>
<dbReference type="AlphaFoldDB" id="A0A7C4WJM3"/>
<dbReference type="NCBIfam" id="TIGR00040">
    <property type="entry name" value="yfcE"/>
    <property type="match status" value="1"/>
</dbReference>
<dbReference type="Gene3D" id="3.60.21.10">
    <property type="match status" value="1"/>
</dbReference>
<dbReference type="GO" id="GO:0046872">
    <property type="term" value="F:metal ion binding"/>
    <property type="evidence" value="ECO:0007669"/>
    <property type="project" value="UniProtKB-KW"/>
</dbReference>
<comment type="similarity">
    <text evidence="1">Belongs to the metallophosphoesterase superfamily. YfcE family.</text>
</comment>